<protein>
    <submittedName>
        <fullName evidence="1">Uncharacterized protein</fullName>
    </submittedName>
</protein>
<dbReference type="Proteomes" id="UP000037267">
    <property type="component" value="Unassembled WGS sequence"/>
</dbReference>
<dbReference type="EMBL" id="LGSS01000034">
    <property type="protein sequence ID" value="KNF07007.1"/>
    <property type="molecule type" value="Genomic_DNA"/>
</dbReference>
<evidence type="ECO:0000313" key="2">
    <source>
        <dbReference type="Proteomes" id="UP000037267"/>
    </source>
</evidence>
<keyword evidence="2" id="KW-1185">Reference proteome</keyword>
<comment type="caution">
    <text evidence="1">The sequence shown here is derived from an EMBL/GenBank/DDBJ whole genome shotgun (WGS) entry which is preliminary data.</text>
</comment>
<gene>
    <name evidence="1" type="ORF">CLPU_34c00050</name>
</gene>
<evidence type="ECO:0000313" key="1">
    <source>
        <dbReference type="EMBL" id="KNF07007.1"/>
    </source>
</evidence>
<proteinExistence type="predicted"/>
<accession>A0A0L0W6A3</accession>
<reference evidence="2" key="1">
    <citation type="submission" date="2015-07" db="EMBL/GenBank/DDBJ databases">
        <title>Draft genome sequence of the purine-degrading Gottschalkia purinilyticum DSM 1384 (formerly Clostridium purinilyticum).</title>
        <authorList>
            <person name="Poehlein A."/>
            <person name="Schiel-Bengelsdorf B."/>
            <person name="Bengelsdorf F.R."/>
            <person name="Daniel R."/>
            <person name="Duerre P."/>
        </authorList>
    </citation>
    <scope>NUCLEOTIDE SEQUENCE [LARGE SCALE GENOMIC DNA]</scope>
    <source>
        <strain evidence="2">DSM 1384</strain>
    </source>
</reference>
<dbReference type="OrthoDB" id="2454603at2"/>
<name>A0A0L0W6A3_GOTPU</name>
<organism evidence="1 2">
    <name type="scientific">Gottschalkia purinilytica</name>
    <name type="common">Clostridium purinilyticum</name>
    <dbReference type="NCBI Taxonomy" id="1503"/>
    <lineage>
        <taxon>Bacteria</taxon>
        <taxon>Bacillati</taxon>
        <taxon>Bacillota</taxon>
        <taxon>Tissierellia</taxon>
        <taxon>Tissierellales</taxon>
        <taxon>Gottschalkiaceae</taxon>
        <taxon>Gottschalkia</taxon>
    </lineage>
</organism>
<dbReference type="RefSeq" id="WP_050379032.1">
    <property type="nucleotide sequence ID" value="NZ_LGSS01000034.1"/>
</dbReference>
<dbReference type="AlphaFoldDB" id="A0A0L0W6A3"/>
<dbReference type="STRING" id="1503.CLPU_34c00050"/>
<sequence length="108" mass="12877">MIDLVYDTLKSIGIPIKYQTYSGDKKTYITYFTYLQQAETYADDEEQTEGYYIQVDIWSNTSGNDYTNTIKQVKGLMKQAGFRRKTEHEDYESDTKIYHKAIRFVYYK</sequence>